<name>A0A8I1A7D6_THEIN</name>
<keyword evidence="2" id="KW-1185">Reference proteome</keyword>
<proteinExistence type="predicted"/>
<evidence type="ECO:0000313" key="2">
    <source>
        <dbReference type="Proteomes" id="UP000633619"/>
    </source>
</evidence>
<dbReference type="Proteomes" id="UP000633619">
    <property type="component" value="Unassembled WGS sequence"/>
</dbReference>
<dbReference type="RefSeq" id="WP_181732248.1">
    <property type="nucleotide sequence ID" value="NZ_JACEIR010000006.1"/>
</dbReference>
<evidence type="ECO:0000313" key="1">
    <source>
        <dbReference type="EMBL" id="MBH8595793.1"/>
    </source>
</evidence>
<sequence length="111" mass="13211">MSKPFAQNELISTSELKEMNNRHLFDDLLNTCKKLGLVHDNQLRAVILDIKTYEQLMHRLEELEEILEDMKWNEMLQERSRLPETQWLEKPEQMSRLAFFEQTIDKGSSSS</sequence>
<dbReference type="EMBL" id="JAECVW010000006">
    <property type="protein sequence ID" value="MBH8595793.1"/>
    <property type="molecule type" value="Genomic_DNA"/>
</dbReference>
<gene>
    <name evidence="1" type="ORF">I8U20_10665</name>
</gene>
<organism evidence="1 2">
    <name type="scientific">Thermoactinomyces intermedius</name>
    <dbReference type="NCBI Taxonomy" id="2024"/>
    <lineage>
        <taxon>Bacteria</taxon>
        <taxon>Bacillati</taxon>
        <taxon>Bacillota</taxon>
        <taxon>Bacilli</taxon>
        <taxon>Bacillales</taxon>
        <taxon>Thermoactinomycetaceae</taxon>
        <taxon>Thermoactinomyces</taxon>
    </lineage>
</organism>
<dbReference type="AlphaFoldDB" id="A0A8I1A7D6"/>
<reference evidence="1 2" key="1">
    <citation type="submission" date="2020-12" db="EMBL/GenBank/DDBJ databases">
        <title>WGS of Thermoactinomyces spp.</title>
        <authorList>
            <person name="Cheng K."/>
        </authorList>
    </citation>
    <scope>NUCLEOTIDE SEQUENCE [LARGE SCALE GENOMIC DNA]</scope>
    <source>
        <strain evidence="2">CICC 10671\DSM 43846</strain>
    </source>
</reference>
<protein>
    <submittedName>
        <fullName evidence="1">Uncharacterized protein</fullName>
    </submittedName>
</protein>
<accession>A0A8I1A7D6</accession>
<comment type="caution">
    <text evidence="1">The sequence shown here is derived from an EMBL/GenBank/DDBJ whole genome shotgun (WGS) entry which is preliminary data.</text>
</comment>